<evidence type="ECO:0000259" key="3">
    <source>
        <dbReference type="Pfam" id="PF01030"/>
    </source>
</evidence>
<organism evidence="5">
    <name type="scientific">Caenorhabditis brenneri</name>
    <name type="common">Nematode worm</name>
    <dbReference type="NCBI Taxonomy" id="135651"/>
    <lineage>
        <taxon>Eukaryota</taxon>
        <taxon>Metazoa</taxon>
        <taxon>Ecdysozoa</taxon>
        <taxon>Nematoda</taxon>
        <taxon>Chromadorea</taxon>
        <taxon>Rhabditida</taxon>
        <taxon>Rhabditina</taxon>
        <taxon>Rhabditomorpha</taxon>
        <taxon>Rhabditoidea</taxon>
        <taxon>Rhabditidae</taxon>
        <taxon>Peloderinae</taxon>
        <taxon>Caenorhabditis</taxon>
    </lineage>
</organism>
<dbReference type="InParanoid" id="G0M8S3"/>
<gene>
    <name evidence="4" type="ORF">CAEBREN_21687</name>
</gene>
<dbReference type="SUPFAM" id="SSF52058">
    <property type="entry name" value="L domain-like"/>
    <property type="match status" value="3"/>
</dbReference>
<dbReference type="Pfam" id="PF01030">
    <property type="entry name" value="Recep_L_domain"/>
    <property type="match status" value="3"/>
</dbReference>
<dbReference type="AlphaFoldDB" id="G0M8S3"/>
<dbReference type="InterPro" id="IPR000494">
    <property type="entry name" value="Rcpt_L-dom"/>
</dbReference>
<protein>
    <recommendedName>
        <fullName evidence="3">Receptor L-domain domain-containing protein</fullName>
    </recommendedName>
</protein>
<feature type="signal peptide" evidence="2">
    <location>
        <begin position="1"/>
        <end position="19"/>
    </location>
</feature>
<dbReference type="eggNOG" id="ENOG502RT5B">
    <property type="taxonomic scope" value="Eukaryota"/>
</dbReference>
<dbReference type="HOGENOM" id="CLU_028064_2_0_1"/>
<dbReference type="STRING" id="135651.G0M8S3"/>
<evidence type="ECO:0000313" key="4">
    <source>
        <dbReference type="EMBL" id="EGT30684.1"/>
    </source>
</evidence>
<feature type="domain" description="Receptor L-domain" evidence="3">
    <location>
        <begin position="46"/>
        <end position="117"/>
    </location>
</feature>
<name>G0M8S3_CAEBE</name>
<keyword evidence="5" id="KW-1185">Reference proteome</keyword>
<feature type="domain" description="Receptor L-domain" evidence="3">
    <location>
        <begin position="344"/>
        <end position="424"/>
    </location>
</feature>
<feature type="region of interest" description="Disordered" evidence="1">
    <location>
        <begin position="495"/>
        <end position="533"/>
    </location>
</feature>
<dbReference type="Proteomes" id="UP000008068">
    <property type="component" value="Unassembled WGS sequence"/>
</dbReference>
<keyword evidence="2" id="KW-0732">Signal</keyword>
<feature type="compositionally biased region" description="Polar residues" evidence="1">
    <location>
        <begin position="498"/>
        <end position="514"/>
    </location>
</feature>
<dbReference type="OrthoDB" id="5872946at2759"/>
<proteinExistence type="predicted"/>
<dbReference type="InterPro" id="IPR053079">
    <property type="entry name" value="SPS2_domain"/>
</dbReference>
<dbReference type="PANTHER" id="PTHR21662:SF7">
    <property type="entry name" value="RECEPTOR L-DOMAIN DOMAIN-CONTAINING PROTEIN"/>
    <property type="match status" value="1"/>
</dbReference>
<evidence type="ECO:0000256" key="1">
    <source>
        <dbReference type="SAM" id="MobiDB-lite"/>
    </source>
</evidence>
<evidence type="ECO:0000313" key="5">
    <source>
        <dbReference type="Proteomes" id="UP000008068"/>
    </source>
</evidence>
<sequence length="565" mass="64799">MSRLVLMLFICSFASITSYIKDCDENCFFYDIDINRESIKNWPTTCEKVCGNITISSYNTDLTEEELTPVFKNLTKLVGNLKIEYTNFKSLEFLNSNLQFWFDYFNRTGTIVIRANPMLTNVSSLVSWSTYTPFIWHIIDNPKLNFEPYCIARYGFNVDLNVYGNLKDCGCKIVRIGPKSLPYYPNCTRINGGMDNGLKITLVNESMDLSGLLRLKTLIGNIEVYETSLQNISFLENLSLIEFNYTFHWLDIHDNPKLTRLGLGSLKTLLSSYDSRIKEPNMRKRMRLVNNHPDFCITTNELQLLAKHNVEFCFGFEAKLCQNLYRKDGEKVCYFGNLSEMDADCQHIIGDVLVNSYNEGFVKKLENVTHIYGSLAVEGTKGLTDTSFLVNLQQVAAIKLEDDKPLIRFNDNKKLQRVFLQNMRARPWPYGYDGIIEIKGNDLEIFKNQRECLLFQKLTQTSIKYNRLSCGESKPWMSETRTMLHRFSEVTGRYKLPNANSTGNPTNSVTSNPADGQDEEEENGEGSHFGSTAEPEIVATTKLTNNFRNFKIILLCVLVINFPSE</sequence>
<feature type="domain" description="Receptor L-domain" evidence="3">
    <location>
        <begin position="186"/>
        <end position="302"/>
    </location>
</feature>
<dbReference type="InterPro" id="IPR036941">
    <property type="entry name" value="Rcpt_L-dom_sf"/>
</dbReference>
<reference evidence="5" key="1">
    <citation type="submission" date="2011-07" db="EMBL/GenBank/DDBJ databases">
        <authorList>
            <consortium name="Caenorhabditis brenneri Sequencing and Analysis Consortium"/>
            <person name="Wilson R.K."/>
        </authorList>
    </citation>
    <scope>NUCLEOTIDE SEQUENCE [LARGE SCALE GENOMIC DNA]</scope>
    <source>
        <strain evidence="5">PB2801</strain>
    </source>
</reference>
<dbReference type="PANTHER" id="PTHR21662">
    <property type="entry name" value="RECEPTOR PROTEIN-TYROSINE KINASE"/>
    <property type="match status" value="1"/>
</dbReference>
<feature type="chain" id="PRO_5003402905" description="Receptor L-domain domain-containing protein" evidence="2">
    <location>
        <begin position="20"/>
        <end position="565"/>
    </location>
</feature>
<dbReference type="EMBL" id="GL379787">
    <property type="protein sequence ID" value="EGT30684.1"/>
    <property type="molecule type" value="Genomic_DNA"/>
</dbReference>
<evidence type="ECO:0000256" key="2">
    <source>
        <dbReference type="SAM" id="SignalP"/>
    </source>
</evidence>
<dbReference type="OMA" id="CANITFD"/>
<accession>G0M8S3</accession>
<dbReference type="Gene3D" id="3.80.20.20">
    <property type="entry name" value="Receptor L-domain"/>
    <property type="match status" value="3"/>
</dbReference>